<accession>A0A2H1VLS7</accession>
<proteinExistence type="predicted"/>
<dbReference type="AlphaFoldDB" id="A0A2H1VLS7"/>
<protein>
    <submittedName>
        <fullName evidence="1">SFRICE_017689</fullName>
    </submittedName>
</protein>
<organism evidence="1">
    <name type="scientific">Spodoptera frugiperda</name>
    <name type="common">Fall armyworm</name>
    <dbReference type="NCBI Taxonomy" id="7108"/>
    <lineage>
        <taxon>Eukaryota</taxon>
        <taxon>Metazoa</taxon>
        <taxon>Ecdysozoa</taxon>
        <taxon>Arthropoda</taxon>
        <taxon>Hexapoda</taxon>
        <taxon>Insecta</taxon>
        <taxon>Pterygota</taxon>
        <taxon>Neoptera</taxon>
        <taxon>Endopterygota</taxon>
        <taxon>Lepidoptera</taxon>
        <taxon>Glossata</taxon>
        <taxon>Ditrysia</taxon>
        <taxon>Noctuoidea</taxon>
        <taxon>Noctuidae</taxon>
        <taxon>Amphipyrinae</taxon>
        <taxon>Spodoptera</taxon>
    </lineage>
</organism>
<dbReference type="EMBL" id="ODYU01003257">
    <property type="protein sequence ID" value="SOQ41773.1"/>
    <property type="molecule type" value="Genomic_DNA"/>
</dbReference>
<name>A0A2H1VLS7_SPOFR</name>
<reference evidence="1" key="1">
    <citation type="submission" date="2016-07" db="EMBL/GenBank/DDBJ databases">
        <authorList>
            <person name="Bretaudeau A."/>
        </authorList>
    </citation>
    <scope>NUCLEOTIDE SEQUENCE</scope>
    <source>
        <strain evidence="1">Rice</strain>
        <tissue evidence="1">Whole body</tissue>
    </source>
</reference>
<evidence type="ECO:0000313" key="1">
    <source>
        <dbReference type="EMBL" id="SOQ41773.1"/>
    </source>
</evidence>
<gene>
    <name evidence="1" type="ORF">SFRICE_017689</name>
</gene>
<sequence length="141" mass="15632">MWADLPLGGPTTSSEWRGASGCRWRLVVLRGGLRRRPLFSSGRLSADDDDDGPLSTLSLVKAHVMPQVLQAFIGHGNHFPSAIVMLYLYIFLCDCLVAKCDCQERGFGFDSKCCLVIFVVARSLKMCSVYGNRLTSYYMGL</sequence>